<sequence length="320" mass="35637">MCFAVVTMGIMQDCGHRQLVADASSCEEADESGAWCPSYQWEWSRDPGGLLYRSGICNRCQASGGIIFDGRNETIPAHANTREGSVTMEDSSSDSNEEETSWIRERWRRLRHAFRASEWDKVREGPDSVRGRGFASRQYLGQGANRSCTRGTMMNKRLEADNGLLVRSSTSDAEPLTWNFNGSGELWRRLVKDAPRNGLRRLAAVSQAWPSGLREESQRRYQAKMIIDLMIVRLRCLGDAGPSQMGQQLRRGDKDPGATSLMVCECRLPSAKVGAKICACCIEKAPFVTREWPSPRRVVPPTGCRKHDPCALLPLPVANA</sequence>
<dbReference type="Proteomes" id="UP000045706">
    <property type="component" value="Unassembled WGS sequence"/>
</dbReference>
<evidence type="ECO:0000313" key="2">
    <source>
        <dbReference type="Proteomes" id="UP000045706"/>
    </source>
</evidence>
<name>A0A0G4KXD5_VERLO</name>
<reference evidence="2" key="1">
    <citation type="submission" date="2015-05" db="EMBL/GenBank/DDBJ databases">
        <authorList>
            <person name="Fogelqvist Johan"/>
        </authorList>
    </citation>
    <scope>NUCLEOTIDE SEQUENCE [LARGE SCALE GENOMIC DNA]</scope>
</reference>
<evidence type="ECO:0000313" key="1">
    <source>
        <dbReference type="EMBL" id="CRK14444.1"/>
    </source>
</evidence>
<gene>
    <name evidence="1" type="ORF">BN1723_010340</name>
</gene>
<proteinExistence type="predicted"/>
<dbReference type="EMBL" id="CVQI01005002">
    <property type="protein sequence ID" value="CRK14444.1"/>
    <property type="molecule type" value="Genomic_DNA"/>
</dbReference>
<dbReference type="AlphaFoldDB" id="A0A0G4KXD5"/>
<organism evidence="1 2">
    <name type="scientific">Verticillium longisporum</name>
    <name type="common">Verticillium dahliae var. longisporum</name>
    <dbReference type="NCBI Taxonomy" id="100787"/>
    <lineage>
        <taxon>Eukaryota</taxon>
        <taxon>Fungi</taxon>
        <taxon>Dikarya</taxon>
        <taxon>Ascomycota</taxon>
        <taxon>Pezizomycotina</taxon>
        <taxon>Sordariomycetes</taxon>
        <taxon>Hypocreomycetidae</taxon>
        <taxon>Glomerellales</taxon>
        <taxon>Plectosphaerellaceae</taxon>
        <taxon>Verticillium</taxon>
    </lineage>
</organism>
<accession>A0A0G4KXD5</accession>
<protein>
    <submittedName>
        <fullName evidence="1">Uncharacterized protein</fullName>
    </submittedName>
</protein>